<dbReference type="AlphaFoldDB" id="A0A4Y7TQW7"/>
<proteinExistence type="predicted"/>
<name>A0A4Y7TQW7_COPMI</name>
<sequence length="504" mass="55132">MFRRLIVPTSRRPRLPVAAFSRTRPTYSTEEGRPSKEQINATAIQHQLSGHAETAFRTMARFGKAAVIASVLAGLTIFGSFEFAHQYVEHRSLRPEPDEGIKRFEWDVSDELYHGDPMVGGTDPGLGRGGRQAVRSAWMSQHWGVESPELGLSSIGSAVDAPILYAVAYLERALTLTENPDVHPLTRAELHNRAGSLLERLGNSRTADARAHFEQAWQGFSGEGLRAARVGLKLGDVSARMGRNGEALYWWKKSIQLCEGPTSSVGPLLEPEEVPTSPWAQRIIASALVSISAFYAQHGKLADAQKFEESSLSLLRSIPTPESISTASPPQALHALFLLQRSSLLSVHLAEVLHAQKQPVLASIQYLSLAASSSERVARALSDLPVQQGPGQLHETPIPQGEDQISPVYSASKTLSPVASRLYRDAKRTAAEAWNLLGILYEKHEGRSSKTALLCYERAIQWAGKKGEGDEGVSIANEAATEADWNVFYANFQRAKEASSQKNK</sequence>
<evidence type="ECO:0000313" key="1">
    <source>
        <dbReference type="EMBL" id="TEB36334.1"/>
    </source>
</evidence>
<dbReference type="OrthoDB" id="2524554at2759"/>
<dbReference type="Gene3D" id="1.25.40.10">
    <property type="entry name" value="Tetratricopeptide repeat domain"/>
    <property type="match status" value="1"/>
</dbReference>
<comment type="caution">
    <text evidence="1">The sequence shown here is derived from an EMBL/GenBank/DDBJ whole genome shotgun (WGS) entry which is preliminary data.</text>
</comment>
<keyword evidence="2" id="KW-1185">Reference proteome</keyword>
<organism evidence="1 2">
    <name type="scientific">Coprinellus micaceus</name>
    <name type="common">Glistening ink-cap mushroom</name>
    <name type="synonym">Coprinus micaceus</name>
    <dbReference type="NCBI Taxonomy" id="71717"/>
    <lineage>
        <taxon>Eukaryota</taxon>
        <taxon>Fungi</taxon>
        <taxon>Dikarya</taxon>
        <taxon>Basidiomycota</taxon>
        <taxon>Agaricomycotina</taxon>
        <taxon>Agaricomycetes</taxon>
        <taxon>Agaricomycetidae</taxon>
        <taxon>Agaricales</taxon>
        <taxon>Agaricineae</taxon>
        <taxon>Psathyrellaceae</taxon>
        <taxon>Coprinellus</taxon>
    </lineage>
</organism>
<evidence type="ECO:0000313" key="2">
    <source>
        <dbReference type="Proteomes" id="UP000298030"/>
    </source>
</evidence>
<dbReference type="InterPro" id="IPR011990">
    <property type="entry name" value="TPR-like_helical_dom_sf"/>
</dbReference>
<reference evidence="1 2" key="1">
    <citation type="journal article" date="2019" name="Nat. Ecol. Evol.">
        <title>Megaphylogeny resolves global patterns of mushroom evolution.</title>
        <authorList>
            <person name="Varga T."/>
            <person name="Krizsan K."/>
            <person name="Foldi C."/>
            <person name="Dima B."/>
            <person name="Sanchez-Garcia M."/>
            <person name="Sanchez-Ramirez S."/>
            <person name="Szollosi G.J."/>
            <person name="Szarkandi J.G."/>
            <person name="Papp V."/>
            <person name="Albert L."/>
            <person name="Andreopoulos W."/>
            <person name="Angelini C."/>
            <person name="Antonin V."/>
            <person name="Barry K.W."/>
            <person name="Bougher N.L."/>
            <person name="Buchanan P."/>
            <person name="Buyck B."/>
            <person name="Bense V."/>
            <person name="Catcheside P."/>
            <person name="Chovatia M."/>
            <person name="Cooper J."/>
            <person name="Damon W."/>
            <person name="Desjardin D."/>
            <person name="Finy P."/>
            <person name="Geml J."/>
            <person name="Haridas S."/>
            <person name="Hughes K."/>
            <person name="Justo A."/>
            <person name="Karasinski D."/>
            <person name="Kautmanova I."/>
            <person name="Kiss B."/>
            <person name="Kocsube S."/>
            <person name="Kotiranta H."/>
            <person name="LaButti K.M."/>
            <person name="Lechner B.E."/>
            <person name="Liimatainen K."/>
            <person name="Lipzen A."/>
            <person name="Lukacs Z."/>
            <person name="Mihaltcheva S."/>
            <person name="Morgado L.N."/>
            <person name="Niskanen T."/>
            <person name="Noordeloos M.E."/>
            <person name="Ohm R.A."/>
            <person name="Ortiz-Santana B."/>
            <person name="Ovrebo C."/>
            <person name="Racz N."/>
            <person name="Riley R."/>
            <person name="Savchenko A."/>
            <person name="Shiryaev A."/>
            <person name="Soop K."/>
            <person name="Spirin V."/>
            <person name="Szebenyi C."/>
            <person name="Tomsovsky M."/>
            <person name="Tulloss R.E."/>
            <person name="Uehling J."/>
            <person name="Grigoriev I.V."/>
            <person name="Vagvolgyi C."/>
            <person name="Papp T."/>
            <person name="Martin F.M."/>
            <person name="Miettinen O."/>
            <person name="Hibbett D.S."/>
            <person name="Nagy L.G."/>
        </authorList>
    </citation>
    <scope>NUCLEOTIDE SEQUENCE [LARGE SCALE GENOMIC DNA]</scope>
    <source>
        <strain evidence="1 2">FP101781</strain>
    </source>
</reference>
<dbReference type="SUPFAM" id="SSF48452">
    <property type="entry name" value="TPR-like"/>
    <property type="match status" value="1"/>
</dbReference>
<protein>
    <recommendedName>
        <fullName evidence="3">TPR-like protein</fullName>
    </recommendedName>
</protein>
<gene>
    <name evidence="1" type="ORF">FA13DRAFT_1247223</name>
</gene>
<dbReference type="EMBL" id="QPFP01000006">
    <property type="protein sequence ID" value="TEB36334.1"/>
    <property type="molecule type" value="Genomic_DNA"/>
</dbReference>
<evidence type="ECO:0008006" key="3">
    <source>
        <dbReference type="Google" id="ProtNLM"/>
    </source>
</evidence>
<accession>A0A4Y7TQW7</accession>
<dbReference type="Proteomes" id="UP000298030">
    <property type="component" value="Unassembled WGS sequence"/>
</dbReference>